<feature type="compositionally biased region" description="Low complexity" evidence="4">
    <location>
        <begin position="82"/>
        <end position="92"/>
    </location>
</feature>
<keyword evidence="7" id="KW-1185">Reference proteome</keyword>
<evidence type="ECO:0000256" key="4">
    <source>
        <dbReference type="SAM" id="MobiDB-lite"/>
    </source>
</evidence>
<sequence>MARLNSSCISVPTHSTTHQRAASPAALLPPASILSPPAREENSTGVADSHADEGCSNDTTTPQMVNAVSPFVRSDKMKKIASDTSSSSGSNHSHPRTTVQRNRAPTMNTCPRSGAVAPRKGRSTRATTAAAAQITSSEENNLHNSNLFICNLDTKVSQVELETAFAEHGTILSSAVMRDIHTGESLGTAFVRMSSHDEARCTMKAMNGVHVGSRSISVQWARRSEGAPVGEARKKIMKLFVRNIPLDCTKVDLEELFGVYGGVRQVTLHKDTSPVQDETMMRLIAFVIYTEEGAAERAAREVHNTKPFASCHGIPIMVKLAEDLVKHYREHNHQHQQQQSELNHTVSSAKRRLRGSSRQRNTLARTTSESPGPKQFIRSGNTCISPSSRVFQSCGTDASMPDMCMAEEVSLFRNYAKLTPPQFNVPPVKAPLPPQHTISGVRAMPAPAAASVLPLNLLQFPVTTPFLIGGSMPVVGTLECEGATAAPIVEDSQWPSSIDFSGSQAQGSFFSGGSALRVSQLAPPKEQPFRQLKVPQFSQIPITAPAIPRFYHLLVDHTMPELPDAGAAAAMPTRHPTTLPTLDHFMKISKATMSSGPGEECALQVVDATSTAPPFTADLPPQPLHKLQLHSRGVKGFLFSCALSLCAVQNMPIFTAPSGHAEGLHL</sequence>
<feature type="compositionally biased region" description="Low complexity" evidence="4">
    <location>
        <begin position="21"/>
        <end position="37"/>
    </location>
</feature>
<feature type="compositionally biased region" description="Polar residues" evidence="4">
    <location>
        <begin position="56"/>
        <end position="66"/>
    </location>
</feature>
<gene>
    <name evidence="6" type="ORF">Q4I28_000421</name>
</gene>
<evidence type="ECO:0000256" key="2">
    <source>
        <dbReference type="ARBA" id="ARBA00022884"/>
    </source>
</evidence>
<protein>
    <submittedName>
        <fullName evidence="6">RNA recognition motif (RRM, RBD, or RNP domain)</fullName>
    </submittedName>
</protein>
<dbReference type="CDD" id="cd00590">
    <property type="entry name" value="RRM_SF"/>
    <property type="match status" value="1"/>
</dbReference>
<feature type="domain" description="RRM" evidence="5">
    <location>
        <begin position="145"/>
        <end position="223"/>
    </location>
</feature>
<dbReference type="Gene3D" id="3.30.70.330">
    <property type="match status" value="2"/>
</dbReference>
<feature type="domain" description="RRM" evidence="5">
    <location>
        <begin position="237"/>
        <end position="323"/>
    </location>
</feature>
<keyword evidence="1" id="KW-0677">Repeat</keyword>
<accession>A0AAW3C9P6</accession>
<dbReference type="InterPro" id="IPR035979">
    <property type="entry name" value="RBD_domain_sf"/>
</dbReference>
<dbReference type="PROSITE" id="PS50102">
    <property type="entry name" value="RRM"/>
    <property type="match status" value="2"/>
</dbReference>
<reference evidence="6 7" key="1">
    <citation type="submission" date="2024-02" db="EMBL/GenBank/DDBJ databases">
        <title>FIRST GENOME SEQUENCES OF Leishmania (Viannia) shawi, Leishmania (Viannia) lindenbergi AND Leishmania (Viannia) utingensis.</title>
        <authorList>
            <person name="Resadore F."/>
            <person name="Custodio M.G.F."/>
            <person name="Boite M.C."/>
            <person name="Cupolillo E."/>
            <person name="Ferreira G.E.M."/>
        </authorList>
    </citation>
    <scope>NUCLEOTIDE SEQUENCE [LARGE SCALE GENOMIC DNA]</scope>
    <source>
        <strain evidence="6 7">MDAS/BR/1979/M5533</strain>
    </source>
</reference>
<feature type="compositionally biased region" description="Polar residues" evidence="4">
    <location>
        <begin position="358"/>
        <end position="370"/>
    </location>
</feature>
<evidence type="ECO:0000256" key="3">
    <source>
        <dbReference type="PROSITE-ProRule" id="PRU00176"/>
    </source>
</evidence>
<dbReference type="Proteomes" id="UP001501274">
    <property type="component" value="Unassembled WGS sequence"/>
</dbReference>
<evidence type="ECO:0000256" key="1">
    <source>
        <dbReference type="ARBA" id="ARBA00022737"/>
    </source>
</evidence>
<dbReference type="Pfam" id="PF00076">
    <property type="entry name" value="RRM_1"/>
    <property type="match status" value="2"/>
</dbReference>
<dbReference type="SUPFAM" id="SSF54928">
    <property type="entry name" value="RNA-binding domain, RBD"/>
    <property type="match status" value="1"/>
</dbReference>
<dbReference type="GO" id="GO:0003723">
    <property type="term" value="F:RNA binding"/>
    <property type="evidence" value="ECO:0007669"/>
    <property type="project" value="UniProtKB-UniRule"/>
</dbReference>
<feature type="compositionally biased region" description="Polar residues" evidence="4">
    <location>
        <begin position="96"/>
        <end position="111"/>
    </location>
</feature>
<dbReference type="PANTHER" id="PTHR24012">
    <property type="entry name" value="RNA BINDING PROTEIN"/>
    <property type="match status" value="1"/>
</dbReference>
<dbReference type="SMART" id="SM00360">
    <property type="entry name" value="RRM"/>
    <property type="match status" value="2"/>
</dbReference>
<organism evidence="6 7">
    <name type="scientific">Leishmania naiffi</name>
    <dbReference type="NCBI Taxonomy" id="5678"/>
    <lineage>
        <taxon>Eukaryota</taxon>
        <taxon>Discoba</taxon>
        <taxon>Euglenozoa</taxon>
        <taxon>Kinetoplastea</taxon>
        <taxon>Metakinetoplastina</taxon>
        <taxon>Trypanosomatida</taxon>
        <taxon>Trypanosomatidae</taxon>
        <taxon>Leishmaniinae</taxon>
        <taxon>Leishmania</taxon>
        <taxon>Leishmania naiffi species complex</taxon>
    </lineage>
</organism>
<evidence type="ECO:0000259" key="5">
    <source>
        <dbReference type="PROSITE" id="PS50102"/>
    </source>
</evidence>
<evidence type="ECO:0000313" key="7">
    <source>
        <dbReference type="Proteomes" id="UP001501274"/>
    </source>
</evidence>
<dbReference type="InterPro" id="IPR000504">
    <property type="entry name" value="RRM_dom"/>
</dbReference>
<feature type="region of interest" description="Disordered" evidence="4">
    <location>
        <begin position="330"/>
        <end position="379"/>
    </location>
</feature>
<dbReference type="EMBL" id="JBAMZN010000001">
    <property type="protein sequence ID" value="KAL0531445.1"/>
    <property type="molecule type" value="Genomic_DNA"/>
</dbReference>
<dbReference type="InterPro" id="IPR012677">
    <property type="entry name" value="Nucleotide-bd_a/b_plait_sf"/>
</dbReference>
<dbReference type="FunFam" id="3.30.70.330:FF:000835">
    <property type="entry name" value="RNA binding protein, putative"/>
    <property type="match status" value="1"/>
</dbReference>
<name>A0AAW3C9P6_9TRYP</name>
<keyword evidence="2 3" id="KW-0694">RNA-binding</keyword>
<feature type="region of interest" description="Disordered" evidence="4">
    <location>
        <begin position="1"/>
        <end position="123"/>
    </location>
</feature>
<comment type="caution">
    <text evidence="6">The sequence shown here is derived from an EMBL/GenBank/DDBJ whole genome shotgun (WGS) entry which is preliminary data.</text>
</comment>
<feature type="compositionally biased region" description="Polar residues" evidence="4">
    <location>
        <begin position="1"/>
        <end position="20"/>
    </location>
</feature>
<evidence type="ECO:0000313" key="6">
    <source>
        <dbReference type="EMBL" id="KAL0531445.1"/>
    </source>
</evidence>
<dbReference type="AlphaFoldDB" id="A0AAW3C9P6"/>
<proteinExistence type="predicted"/>